<evidence type="ECO:0000313" key="2">
    <source>
        <dbReference type="Proteomes" id="UP000284706"/>
    </source>
</evidence>
<comment type="caution">
    <text evidence="1">The sequence shown here is derived from an EMBL/GenBank/DDBJ whole genome shotgun (WGS) entry which is preliminary data.</text>
</comment>
<proteinExistence type="predicted"/>
<organism evidence="1 2">
    <name type="scientific">Gymnopilus dilepis</name>
    <dbReference type="NCBI Taxonomy" id="231916"/>
    <lineage>
        <taxon>Eukaryota</taxon>
        <taxon>Fungi</taxon>
        <taxon>Dikarya</taxon>
        <taxon>Basidiomycota</taxon>
        <taxon>Agaricomycotina</taxon>
        <taxon>Agaricomycetes</taxon>
        <taxon>Agaricomycetidae</taxon>
        <taxon>Agaricales</taxon>
        <taxon>Agaricineae</taxon>
        <taxon>Hymenogastraceae</taxon>
        <taxon>Gymnopilus</taxon>
    </lineage>
</organism>
<gene>
    <name evidence="1" type="ORF">CVT26_003460</name>
</gene>
<dbReference type="Proteomes" id="UP000284706">
    <property type="component" value="Unassembled WGS sequence"/>
</dbReference>
<protein>
    <submittedName>
        <fullName evidence="1">Uncharacterized protein</fullName>
    </submittedName>
</protein>
<name>A0A409Y5G4_9AGAR</name>
<evidence type="ECO:0000313" key="1">
    <source>
        <dbReference type="EMBL" id="PPQ98208.1"/>
    </source>
</evidence>
<keyword evidence="2" id="KW-1185">Reference proteome</keyword>
<accession>A0A409Y5G4</accession>
<dbReference type="AlphaFoldDB" id="A0A409Y5G4"/>
<sequence length="72" mass="8057">MTSSKQETKTQRYSRELASYTLRQFCLARSSLDQKHTAAISKLPAAYSRVAKAERLVASGQVPVLPFLHADF</sequence>
<dbReference type="InParanoid" id="A0A409Y5G4"/>
<dbReference type="OrthoDB" id="3262732at2759"/>
<dbReference type="EMBL" id="NHYE01001139">
    <property type="protein sequence ID" value="PPQ98208.1"/>
    <property type="molecule type" value="Genomic_DNA"/>
</dbReference>
<reference evidence="1 2" key="1">
    <citation type="journal article" date="2018" name="Evol. Lett.">
        <title>Horizontal gene cluster transfer increased hallucinogenic mushroom diversity.</title>
        <authorList>
            <person name="Reynolds H.T."/>
            <person name="Vijayakumar V."/>
            <person name="Gluck-Thaler E."/>
            <person name="Korotkin H.B."/>
            <person name="Matheny P.B."/>
            <person name="Slot J.C."/>
        </authorList>
    </citation>
    <scope>NUCLEOTIDE SEQUENCE [LARGE SCALE GENOMIC DNA]</scope>
    <source>
        <strain evidence="1 2">SRW20</strain>
    </source>
</reference>